<gene>
    <name evidence="2" type="ORF">BS47DRAFT_311284</name>
</gene>
<comment type="caution">
    <text evidence="2">The sequence shown here is derived from an EMBL/GenBank/DDBJ whole genome shotgun (WGS) entry which is preliminary data.</text>
</comment>
<keyword evidence="1" id="KW-0472">Membrane</keyword>
<accession>A0A9P6AMD6</accession>
<reference evidence="2" key="1">
    <citation type="journal article" date="2020" name="Nat. Commun.">
        <title>Large-scale genome sequencing of mycorrhizal fungi provides insights into the early evolution of symbiotic traits.</title>
        <authorList>
            <person name="Miyauchi S."/>
            <person name="Kiss E."/>
            <person name="Kuo A."/>
            <person name="Drula E."/>
            <person name="Kohler A."/>
            <person name="Sanchez-Garcia M."/>
            <person name="Morin E."/>
            <person name="Andreopoulos B."/>
            <person name="Barry K.W."/>
            <person name="Bonito G."/>
            <person name="Buee M."/>
            <person name="Carver A."/>
            <person name="Chen C."/>
            <person name="Cichocki N."/>
            <person name="Clum A."/>
            <person name="Culley D."/>
            <person name="Crous P.W."/>
            <person name="Fauchery L."/>
            <person name="Girlanda M."/>
            <person name="Hayes R.D."/>
            <person name="Keri Z."/>
            <person name="LaButti K."/>
            <person name="Lipzen A."/>
            <person name="Lombard V."/>
            <person name="Magnuson J."/>
            <person name="Maillard F."/>
            <person name="Murat C."/>
            <person name="Nolan M."/>
            <person name="Ohm R.A."/>
            <person name="Pangilinan J."/>
            <person name="Pereira M.F."/>
            <person name="Perotto S."/>
            <person name="Peter M."/>
            <person name="Pfister S."/>
            <person name="Riley R."/>
            <person name="Sitrit Y."/>
            <person name="Stielow J.B."/>
            <person name="Szollosi G."/>
            <person name="Zifcakova L."/>
            <person name="Stursova M."/>
            <person name="Spatafora J.W."/>
            <person name="Tedersoo L."/>
            <person name="Vaario L.M."/>
            <person name="Yamada A."/>
            <person name="Yan M."/>
            <person name="Wang P."/>
            <person name="Xu J."/>
            <person name="Bruns T."/>
            <person name="Baldrian P."/>
            <person name="Vilgalys R."/>
            <person name="Dunand C."/>
            <person name="Henrissat B."/>
            <person name="Grigoriev I.V."/>
            <person name="Hibbett D."/>
            <person name="Nagy L.G."/>
            <person name="Martin F.M."/>
        </authorList>
    </citation>
    <scope>NUCLEOTIDE SEQUENCE</scope>
    <source>
        <strain evidence="2">UP504</strain>
    </source>
</reference>
<keyword evidence="1" id="KW-1133">Transmembrane helix</keyword>
<dbReference type="EMBL" id="MU129081">
    <property type="protein sequence ID" value="KAF9507451.1"/>
    <property type="molecule type" value="Genomic_DNA"/>
</dbReference>
<organism evidence="2 3">
    <name type="scientific">Hydnum rufescens UP504</name>
    <dbReference type="NCBI Taxonomy" id="1448309"/>
    <lineage>
        <taxon>Eukaryota</taxon>
        <taxon>Fungi</taxon>
        <taxon>Dikarya</taxon>
        <taxon>Basidiomycota</taxon>
        <taxon>Agaricomycotina</taxon>
        <taxon>Agaricomycetes</taxon>
        <taxon>Cantharellales</taxon>
        <taxon>Hydnaceae</taxon>
        <taxon>Hydnum</taxon>
    </lineage>
</organism>
<feature type="transmembrane region" description="Helical" evidence="1">
    <location>
        <begin position="48"/>
        <end position="68"/>
    </location>
</feature>
<proteinExistence type="predicted"/>
<sequence>MSSQRNCTGIPANPDVAGIGIRVSIYITTLIISLIPDSDKTRRLRGDLLTAAGLNGFSLLVTALIGTANRSLTLYHAVLITHLLAFLGIATNPAGSYRPSASRLLLYWITTWMVFVLLLCWTMYMWATAPTFGPPAACNDATIYVLLFVSIRATVGWLRWIFVTAEAIALFALVYVPIVAILAVRNLGNNHVVGDERPNSTSMDATRVGEANALERGVISSHLRSGLELQRMDGPLNTTASREQSVTEPVHPRPRRAFTQLSTVSNNRLYFQTSFASGRGLVGRFLASIYGVTMLELTIHRNKKRVVGDENQWAFGQIAAIIIAIGSLNEVLQFLLT</sequence>
<dbReference type="OrthoDB" id="5427664at2759"/>
<feature type="transmembrane region" description="Helical" evidence="1">
    <location>
        <begin position="167"/>
        <end position="188"/>
    </location>
</feature>
<dbReference type="AlphaFoldDB" id="A0A9P6AMD6"/>
<protein>
    <submittedName>
        <fullName evidence="2">Uncharacterized protein</fullName>
    </submittedName>
</protein>
<dbReference type="Proteomes" id="UP000886523">
    <property type="component" value="Unassembled WGS sequence"/>
</dbReference>
<name>A0A9P6AMD6_9AGAM</name>
<evidence type="ECO:0000256" key="1">
    <source>
        <dbReference type="SAM" id="Phobius"/>
    </source>
</evidence>
<feature type="transmembrane region" description="Helical" evidence="1">
    <location>
        <begin position="313"/>
        <end position="336"/>
    </location>
</feature>
<feature type="transmembrane region" description="Helical" evidence="1">
    <location>
        <begin position="269"/>
        <end position="292"/>
    </location>
</feature>
<evidence type="ECO:0000313" key="3">
    <source>
        <dbReference type="Proteomes" id="UP000886523"/>
    </source>
</evidence>
<evidence type="ECO:0000313" key="2">
    <source>
        <dbReference type="EMBL" id="KAF9507451.1"/>
    </source>
</evidence>
<keyword evidence="3" id="KW-1185">Reference proteome</keyword>
<feature type="transmembrane region" description="Helical" evidence="1">
    <location>
        <begin position="74"/>
        <end position="92"/>
    </location>
</feature>
<keyword evidence="1" id="KW-0812">Transmembrane</keyword>
<feature type="transmembrane region" description="Helical" evidence="1">
    <location>
        <begin position="104"/>
        <end position="129"/>
    </location>
</feature>